<dbReference type="EMBL" id="FTOR01000007">
    <property type="protein sequence ID" value="SIT26693.1"/>
    <property type="molecule type" value="Genomic_DNA"/>
</dbReference>
<dbReference type="STRING" id="477680.SAMN05421788_10733"/>
<dbReference type="Pfam" id="PF08811">
    <property type="entry name" value="DUF1800"/>
    <property type="match status" value="1"/>
</dbReference>
<dbReference type="Proteomes" id="UP000186917">
    <property type="component" value="Unassembled WGS sequence"/>
</dbReference>
<gene>
    <name evidence="1" type="ORF">SAMN05421788_10733</name>
</gene>
<organism evidence="1 2">
    <name type="scientific">Filimonas lacunae</name>
    <dbReference type="NCBI Taxonomy" id="477680"/>
    <lineage>
        <taxon>Bacteria</taxon>
        <taxon>Pseudomonadati</taxon>
        <taxon>Bacteroidota</taxon>
        <taxon>Chitinophagia</taxon>
        <taxon>Chitinophagales</taxon>
        <taxon>Chitinophagaceae</taxon>
        <taxon>Filimonas</taxon>
    </lineage>
</organism>
<keyword evidence="2" id="KW-1185">Reference proteome</keyword>
<name>A0A173MFV5_9BACT</name>
<dbReference type="AlphaFoldDB" id="A0A173MFV5"/>
<protein>
    <submittedName>
        <fullName evidence="1">Uncharacterized conserved protein, DUF1800 family</fullName>
    </submittedName>
</protein>
<reference evidence="2" key="1">
    <citation type="submission" date="2017-01" db="EMBL/GenBank/DDBJ databases">
        <authorList>
            <person name="Varghese N."/>
            <person name="Submissions S."/>
        </authorList>
    </citation>
    <scope>NUCLEOTIDE SEQUENCE [LARGE SCALE GENOMIC DNA]</scope>
    <source>
        <strain evidence="2">DSM 21054</strain>
    </source>
</reference>
<evidence type="ECO:0000313" key="2">
    <source>
        <dbReference type="Proteomes" id="UP000186917"/>
    </source>
</evidence>
<evidence type="ECO:0000313" key="1">
    <source>
        <dbReference type="EMBL" id="SIT26693.1"/>
    </source>
</evidence>
<dbReference type="InterPro" id="IPR014917">
    <property type="entry name" value="DUF1800"/>
</dbReference>
<accession>A0A173MFV5</accession>
<proteinExistence type="predicted"/>
<dbReference type="KEGG" id="fln:FLA_2392"/>
<sequence>MNSGLKPFKGKWTEAEARHLLKRTQFGAKPADVKDFARLSVAQCVSILINTAEPAPLPPVNDYNDINFTDPDVPAGETWVNVVKSVGTQNFKRQNSLKIWWTGQMLFQSRTIREKMVVFLHNHFVTETRIVGSYMAYQYNALLRDHALGNFKTLVKQISINAAMLRYLNGAQNTKKAPDENYARELQELFTVGKGPGSHYTEADVKAAAKVLTGYTINNTTGTYQFVPDKHDEGDKSFSAFYNNHVIHGRKGKEGEQELDELLDMIFAKEEVSCFICRKLYRFFVYHHIDEHTEKNIIVPLAQTFRKSNYEIKPVLQQLLQSTHFYDMANRGGIIKSPLDFAAGMYREFDIQLSKDIDIVSKSRIVQRIYQFAATTQQNIGDPPNVAGWPSWYQEPLYDKLWINSDTYPKRSRFAISVIQQGINFQENCIARVDIIEFAKKTSDPSQPDVLINDSIQLLYPCNLSETERTQIKNSILLTNMQGNMGDHYWTQAWLQMLQKPDDKTIRNNVLNRLNNLYKYLVSLPQYQLC</sequence>